<gene>
    <name evidence="2" type="ORF">SAMN04489726_3565</name>
</gene>
<dbReference type="AlphaFoldDB" id="A0A1G9WFG4"/>
<protein>
    <submittedName>
        <fullName evidence="2">Sulfatase</fullName>
    </submittedName>
</protein>
<dbReference type="eggNOG" id="COG3119">
    <property type="taxonomic scope" value="Bacteria"/>
</dbReference>
<dbReference type="InterPro" id="IPR017850">
    <property type="entry name" value="Alkaline_phosphatase_core_sf"/>
</dbReference>
<dbReference type="STRING" id="211114.SAMN04489726_3565"/>
<dbReference type="InterPro" id="IPR000917">
    <property type="entry name" value="Sulfatase_N"/>
</dbReference>
<dbReference type="Proteomes" id="UP000183376">
    <property type="component" value="Chromosome I"/>
</dbReference>
<evidence type="ECO:0000313" key="2">
    <source>
        <dbReference type="EMBL" id="SDM82916.1"/>
    </source>
</evidence>
<dbReference type="Gene3D" id="3.40.720.10">
    <property type="entry name" value="Alkaline Phosphatase, subunit A"/>
    <property type="match status" value="1"/>
</dbReference>
<sequence length="295" mass="32633">MNSRQDLAERSVIFVTLDSCRFTTAVSARTPSLDSVGPLLRAESAGTYTLPAHVAMFNGFLPRPDDGVYPIDDIPYRAVWRSGSARPTTDLVAVPFTGRTVMDHYAARGWRTLGAGGVTFFDNTDPGNLLPSFFQEFHYFPNTGNGSPSGPRDRTAELALSHAHEIARRCLEFDRFFLFINCASTHIPYTTPTVRLTPGRRDVLERLYVLHREKAAATGPALTSDEISEMLDMQRSALEWADTQLGHVFDTLRDRAPLVVVCADHGEEFGEGGRYGHAHPHSTVAVVPLWCGLLR</sequence>
<evidence type="ECO:0000313" key="3">
    <source>
        <dbReference type="Proteomes" id="UP000183376"/>
    </source>
</evidence>
<accession>A0A1G9WFG4</accession>
<dbReference type="EMBL" id="LT629701">
    <property type="protein sequence ID" value="SDM82916.1"/>
    <property type="molecule type" value="Genomic_DNA"/>
</dbReference>
<dbReference type="SUPFAM" id="SSF53649">
    <property type="entry name" value="Alkaline phosphatase-like"/>
    <property type="match status" value="1"/>
</dbReference>
<dbReference type="Pfam" id="PF00884">
    <property type="entry name" value="Sulfatase"/>
    <property type="match status" value="1"/>
</dbReference>
<keyword evidence="3" id="KW-1185">Reference proteome</keyword>
<feature type="domain" description="Sulfatase N-terminal" evidence="1">
    <location>
        <begin position="12"/>
        <end position="282"/>
    </location>
</feature>
<organism evidence="2 3">
    <name type="scientific">Allokutzneria albata</name>
    <name type="common">Kibdelosporangium albatum</name>
    <dbReference type="NCBI Taxonomy" id="211114"/>
    <lineage>
        <taxon>Bacteria</taxon>
        <taxon>Bacillati</taxon>
        <taxon>Actinomycetota</taxon>
        <taxon>Actinomycetes</taxon>
        <taxon>Pseudonocardiales</taxon>
        <taxon>Pseudonocardiaceae</taxon>
        <taxon>Allokutzneria</taxon>
    </lineage>
</organism>
<reference evidence="2 3" key="1">
    <citation type="submission" date="2016-10" db="EMBL/GenBank/DDBJ databases">
        <authorList>
            <person name="de Groot N.N."/>
        </authorList>
    </citation>
    <scope>NUCLEOTIDE SEQUENCE [LARGE SCALE GENOMIC DNA]</scope>
    <source>
        <strain evidence="2 3">DSM 44149</strain>
    </source>
</reference>
<dbReference type="OrthoDB" id="9803751at2"/>
<evidence type="ECO:0000259" key="1">
    <source>
        <dbReference type="Pfam" id="PF00884"/>
    </source>
</evidence>
<name>A0A1G9WFG4_ALLAB</name>
<proteinExistence type="predicted"/>